<keyword evidence="6 10" id="KW-0157">Chromophore</keyword>
<dbReference type="EC" id="4.1.99.3" evidence="2"/>
<gene>
    <name evidence="12" type="ORF">BCM14_0370</name>
</gene>
<keyword evidence="5 8" id="KW-0274">FAD</keyword>
<dbReference type="InterPro" id="IPR036155">
    <property type="entry name" value="Crypto/Photolyase_N_sf"/>
</dbReference>
<reference evidence="12 13" key="1">
    <citation type="submission" date="2018-03" db="EMBL/GenBank/DDBJ databases">
        <title>Genomic Encyclopedia of Type Strains, Phase III (KMG-III): the genomes of soil and plant-associated and newly described type strains.</title>
        <authorList>
            <person name="Whitman W."/>
        </authorList>
    </citation>
    <scope>NUCLEOTIDE SEQUENCE [LARGE SCALE GENOMIC DNA]</scope>
    <source>
        <strain evidence="12 13">MWH-P2sevCIIIb</strain>
    </source>
</reference>
<dbReference type="Gene3D" id="3.40.50.620">
    <property type="entry name" value="HUPs"/>
    <property type="match status" value="1"/>
</dbReference>
<feature type="site" description="Electron transfer via tryptophanyl radical" evidence="9">
    <location>
        <position position="381"/>
    </location>
</feature>
<evidence type="ECO:0000256" key="3">
    <source>
        <dbReference type="ARBA" id="ARBA00014046"/>
    </source>
</evidence>
<feature type="site" description="Electron transfer via tryptophanyl radical" evidence="9">
    <location>
        <position position="328"/>
    </location>
</feature>
<evidence type="ECO:0000256" key="9">
    <source>
        <dbReference type="PIRSR" id="PIRSR602081-2"/>
    </source>
</evidence>
<sequence length="488" mass="54942">MCPTPWLRSKNGNMTIKNKLCWFRTDLRVHDNPALFEATESGLTIGLFIVSAAQWQIHNDSPVKVDLWLRALRELEQALARLNIPLKILTVPLWSDVPQALLAFAQAHDIDEVHCNREHGLNERRRDRTAYQLLSAHGINLLGHHGTTLLMPGSIKTGSDTYYKVFTPFARACRTQLRQAPLRLYPCPAKQQPKRLPASDPIVESIEGFAGVPTSIQQAWPVDDDAIEARIESFLTNRVSHYETARNYPALDGTAKISAYLAAGLISASQCFHAALSVNGGESETGDKGITTWVTELLWREFYQHLMFGFPELSMHRPMRPETAGVQWRNATADFQAWCEARTGIPIVDAAIRQLVTTGWMHNRLRMIVAMFLTKNLLIDWRWGEAFFMRHLIDGEFAANNGGWQWSASTGADSAPYFRVFNPVSQSEKFDPDGLFIRQWLPELAHLTSKEIHDPGQLARTSAGYPLAIVDLKSSRLRAIEAFSALKT</sequence>
<dbReference type="GO" id="GO:0000719">
    <property type="term" value="P:photoreactive repair"/>
    <property type="evidence" value="ECO:0007669"/>
    <property type="project" value="UniProtKB-ARBA"/>
</dbReference>
<dbReference type="FunFam" id="1.10.579.10:FF:000003">
    <property type="entry name" value="Deoxyribodipyrimidine photo-lyase"/>
    <property type="match status" value="1"/>
</dbReference>
<dbReference type="AlphaFoldDB" id="A0A2T0XJ18"/>
<dbReference type="PROSITE" id="PS51645">
    <property type="entry name" value="PHR_CRY_ALPHA_BETA"/>
    <property type="match status" value="1"/>
</dbReference>
<feature type="binding site" evidence="8">
    <location>
        <position position="242"/>
    </location>
    <ligand>
        <name>FAD</name>
        <dbReference type="ChEBI" id="CHEBI:57692"/>
    </ligand>
</feature>
<accession>A0A2T0XJ18</accession>
<evidence type="ECO:0000256" key="8">
    <source>
        <dbReference type="PIRSR" id="PIRSR602081-1"/>
    </source>
</evidence>
<dbReference type="Gene3D" id="1.10.579.10">
    <property type="entry name" value="DNA Cyclobutane Dipyrimidine Photolyase, subunit A, domain 3"/>
    <property type="match status" value="1"/>
</dbReference>
<keyword evidence="13" id="KW-1185">Reference proteome</keyword>
<evidence type="ECO:0000256" key="10">
    <source>
        <dbReference type="RuleBase" id="RU004182"/>
    </source>
</evidence>
<dbReference type="PRINTS" id="PR00147">
    <property type="entry name" value="DNAPHOTLYASE"/>
</dbReference>
<feature type="binding site" evidence="8">
    <location>
        <begin position="296"/>
        <end position="303"/>
    </location>
    <ligand>
        <name>FAD</name>
        <dbReference type="ChEBI" id="CHEBI:57692"/>
    </ligand>
</feature>
<evidence type="ECO:0000259" key="11">
    <source>
        <dbReference type="PROSITE" id="PS51645"/>
    </source>
</evidence>
<feature type="site" description="Electron transfer via tryptophanyl radical" evidence="9">
    <location>
        <position position="404"/>
    </location>
</feature>
<comment type="caution">
    <text evidence="12">The sequence shown here is derived from an EMBL/GenBank/DDBJ whole genome shotgun (WGS) entry which is preliminary data.</text>
</comment>
<comment type="catalytic activity">
    <reaction evidence="7">
        <text>cyclobutadipyrimidine (in DNA) = 2 pyrimidine residues (in DNA).</text>
        <dbReference type="EC" id="4.1.99.3"/>
    </reaction>
</comment>
<protein>
    <recommendedName>
        <fullName evidence="3">Deoxyribodipyrimidine photo-lyase</fullName>
        <ecNumber evidence="2">4.1.99.3</ecNumber>
    </recommendedName>
</protein>
<dbReference type="InterPro" id="IPR005101">
    <property type="entry name" value="Cryptochr/Photolyase_FAD-bd"/>
</dbReference>
<dbReference type="SUPFAM" id="SSF52425">
    <property type="entry name" value="Cryptochrome/photolyase, N-terminal domain"/>
    <property type="match status" value="1"/>
</dbReference>
<dbReference type="Gene3D" id="1.25.40.80">
    <property type="match status" value="1"/>
</dbReference>
<dbReference type="InterPro" id="IPR006050">
    <property type="entry name" value="DNA_photolyase_N"/>
</dbReference>
<feature type="binding site" evidence="8">
    <location>
        <position position="293"/>
    </location>
    <ligand>
        <name>FAD</name>
        <dbReference type="ChEBI" id="CHEBI:57692"/>
    </ligand>
</feature>
<comment type="similarity">
    <text evidence="10">Belongs to the DNA photolyase family.</text>
</comment>
<dbReference type="Pfam" id="PF03441">
    <property type="entry name" value="FAD_binding_7"/>
    <property type="match status" value="1"/>
</dbReference>
<dbReference type="GO" id="GO:0071949">
    <property type="term" value="F:FAD binding"/>
    <property type="evidence" value="ECO:0007669"/>
    <property type="project" value="TreeGrafter"/>
</dbReference>
<keyword evidence="12" id="KW-0456">Lyase</keyword>
<comment type="cofactor">
    <cofactor evidence="1">
        <name>(6R)-5,10-methylene-5,6,7,8-tetrahydrofolate</name>
        <dbReference type="ChEBI" id="CHEBI:15636"/>
    </cofactor>
</comment>
<dbReference type="EMBL" id="PVTV01000011">
    <property type="protein sequence ID" value="PRY98933.1"/>
    <property type="molecule type" value="Genomic_DNA"/>
</dbReference>
<keyword evidence="4 8" id="KW-0285">Flavoprotein</keyword>
<evidence type="ECO:0000256" key="1">
    <source>
        <dbReference type="ARBA" id="ARBA00001932"/>
    </source>
</evidence>
<dbReference type="InterPro" id="IPR014729">
    <property type="entry name" value="Rossmann-like_a/b/a_fold"/>
</dbReference>
<organism evidence="12 13">
    <name type="scientific">Jezberella montanilacus</name>
    <dbReference type="NCBI Taxonomy" id="323426"/>
    <lineage>
        <taxon>Bacteria</taxon>
        <taxon>Pseudomonadati</taxon>
        <taxon>Pseudomonadota</taxon>
        <taxon>Betaproteobacteria</taxon>
        <taxon>Burkholderiales</taxon>
        <taxon>Alcaligenaceae</taxon>
        <taxon>Jezberella</taxon>
    </lineage>
</organism>
<dbReference type="InterPro" id="IPR002081">
    <property type="entry name" value="Cryptochrome/DNA_photolyase_1"/>
</dbReference>
<evidence type="ECO:0000256" key="4">
    <source>
        <dbReference type="ARBA" id="ARBA00022630"/>
    </source>
</evidence>
<evidence type="ECO:0000313" key="12">
    <source>
        <dbReference type="EMBL" id="PRY98933.1"/>
    </source>
</evidence>
<dbReference type="PANTHER" id="PTHR11455:SF9">
    <property type="entry name" value="CRYPTOCHROME CIRCADIAN CLOCK 5 ISOFORM X1"/>
    <property type="match status" value="1"/>
</dbReference>
<evidence type="ECO:0000256" key="2">
    <source>
        <dbReference type="ARBA" id="ARBA00013149"/>
    </source>
</evidence>
<dbReference type="GO" id="GO:0009416">
    <property type="term" value="P:response to light stimulus"/>
    <property type="evidence" value="ECO:0007669"/>
    <property type="project" value="TreeGrafter"/>
</dbReference>
<dbReference type="Pfam" id="PF00875">
    <property type="entry name" value="DNA_photolyase"/>
    <property type="match status" value="1"/>
</dbReference>
<dbReference type="InterPro" id="IPR036134">
    <property type="entry name" value="Crypto/Photolyase_FAD-like_sf"/>
</dbReference>
<dbReference type="Proteomes" id="UP000238308">
    <property type="component" value="Unassembled WGS sequence"/>
</dbReference>
<name>A0A2T0XJ18_9BURK</name>
<comment type="cofactor">
    <cofactor evidence="8">
        <name>FAD</name>
        <dbReference type="ChEBI" id="CHEBI:57692"/>
    </cofactor>
    <text evidence="8">Binds 1 FAD per subunit.</text>
</comment>
<feature type="binding site" evidence="8">
    <location>
        <begin position="254"/>
        <end position="258"/>
    </location>
    <ligand>
        <name>FAD</name>
        <dbReference type="ChEBI" id="CHEBI:57692"/>
    </ligand>
</feature>
<dbReference type="SUPFAM" id="SSF48173">
    <property type="entry name" value="Cryptochrome/photolyase FAD-binding domain"/>
    <property type="match status" value="1"/>
</dbReference>
<feature type="domain" description="Photolyase/cryptochrome alpha/beta" evidence="11">
    <location>
        <begin position="17"/>
        <end position="149"/>
    </location>
</feature>
<dbReference type="PANTHER" id="PTHR11455">
    <property type="entry name" value="CRYPTOCHROME"/>
    <property type="match status" value="1"/>
</dbReference>
<dbReference type="GO" id="GO:0003677">
    <property type="term" value="F:DNA binding"/>
    <property type="evidence" value="ECO:0007669"/>
    <property type="project" value="TreeGrafter"/>
</dbReference>
<evidence type="ECO:0000313" key="13">
    <source>
        <dbReference type="Proteomes" id="UP000238308"/>
    </source>
</evidence>
<evidence type="ECO:0000256" key="5">
    <source>
        <dbReference type="ARBA" id="ARBA00022827"/>
    </source>
</evidence>
<dbReference type="GO" id="GO:0003904">
    <property type="term" value="F:deoxyribodipyrimidine photo-lyase activity"/>
    <property type="evidence" value="ECO:0007669"/>
    <property type="project" value="UniProtKB-EC"/>
</dbReference>
<proteinExistence type="inferred from homology"/>
<evidence type="ECO:0000256" key="7">
    <source>
        <dbReference type="ARBA" id="ARBA00033999"/>
    </source>
</evidence>
<evidence type="ECO:0000256" key="6">
    <source>
        <dbReference type="ARBA" id="ARBA00022991"/>
    </source>
</evidence>